<proteinExistence type="inferred from homology"/>
<feature type="transmembrane region" description="Helical" evidence="5">
    <location>
        <begin position="455"/>
        <end position="478"/>
    </location>
</feature>
<feature type="transmembrane region" description="Helical" evidence="5">
    <location>
        <begin position="490"/>
        <end position="510"/>
    </location>
</feature>
<feature type="domain" description="ABC transmembrane type-1" evidence="6">
    <location>
        <begin position="449"/>
        <end position="737"/>
    </location>
</feature>
<dbReference type="PANTHER" id="PTHR42727">
    <property type="entry name" value="PHOSPHATE TRANSPORT SYSTEM PERMEASE PROTEIN"/>
    <property type="match status" value="1"/>
</dbReference>
<evidence type="ECO:0000313" key="8">
    <source>
        <dbReference type="Proteomes" id="UP001359886"/>
    </source>
</evidence>
<evidence type="ECO:0000313" key="7">
    <source>
        <dbReference type="EMBL" id="MEJ8568413.1"/>
    </source>
</evidence>
<dbReference type="AlphaFoldDB" id="A0AAW9RK14"/>
<evidence type="ECO:0000256" key="3">
    <source>
        <dbReference type="ARBA" id="ARBA00022989"/>
    </source>
</evidence>
<reference evidence="7 8" key="1">
    <citation type="submission" date="2024-02" db="EMBL/GenBank/DDBJ databases">
        <title>A novel Wenzhouxiangellaceae bacterium, isolated from coastal sediments.</title>
        <authorList>
            <person name="Du Z.-J."/>
            <person name="Ye Y.-Q."/>
            <person name="Zhang X.-Y."/>
        </authorList>
    </citation>
    <scope>NUCLEOTIDE SEQUENCE [LARGE SCALE GENOMIC DNA]</scope>
    <source>
        <strain evidence="7 8">CH-27</strain>
    </source>
</reference>
<feature type="transmembrane region" description="Helical" evidence="5">
    <location>
        <begin position="647"/>
        <end position="667"/>
    </location>
</feature>
<keyword evidence="3 5" id="KW-1133">Transmembrane helix</keyword>
<evidence type="ECO:0000256" key="4">
    <source>
        <dbReference type="ARBA" id="ARBA00023136"/>
    </source>
</evidence>
<name>A0AAW9RK14_9GAMM</name>
<dbReference type="EMBL" id="JAZHOG010000008">
    <property type="protein sequence ID" value="MEJ8568413.1"/>
    <property type="molecule type" value="Genomic_DNA"/>
</dbReference>
<evidence type="ECO:0000256" key="5">
    <source>
        <dbReference type="RuleBase" id="RU363032"/>
    </source>
</evidence>
<dbReference type="GO" id="GO:0055085">
    <property type="term" value="P:transmembrane transport"/>
    <property type="evidence" value="ECO:0007669"/>
    <property type="project" value="InterPro"/>
</dbReference>
<protein>
    <submittedName>
        <fullName evidence="7">ABC transporter permease subunit</fullName>
    </submittedName>
</protein>
<comment type="similarity">
    <text evidence="5">Belongs to the binding-protein-dependent transport system permease family.</text>
</comment>
<dbReference type="InterPro" id="IPR000515">
    <property type="entry name" value="MetI-like"/>
</dbReference>
<feature type="transmembrane region" description="Helical" evidence="5">
    <location>
        <begin position="516"/>
        <end position="538"/>
    </location>
</feature>
<dbReference type="SUPFAM" id="SSF161098">
    <property type="entry name" value="MetI-like"/>
    <property type="match status" value="2"/>
</dbReference>
<comment type="subcellular location">
    <subcellularLocation>
        <location evidence="1 5">Cell membrane</location>
        <topology evidence="1 5">Multi-pass membrane protein</topology>
    </subcellularLocation>
</comment>
<sequence length="751" mass="80738">MEAASPENAASGEARSVRIARLRARRDRLATRLIGLGGLTVIVAIVLIFFYLAYIVAPLFQPARATLRAEAPAPGDANQPPLFLSIEEQLEVVVRITADGLIRFSRLADGVPVEAAGNSQWSPGGLLLVEEAIEHNGLLAAAAEDGRVYLVRHDYEARYDGGVANRTIVPRIGFPYGQSPVMEIGDSEVAELALSESGNSLALAALDRAGMLHAWTGDRIENLLSGDVSLSGNVRRAGPFNGVTALALSGDHRALYLGYDDGRVQRLKLPNLEPAGEVGGQAAPVTAMTMLLGGISLLVGDAEGGITQMFPVPDAGGENMLRPIRRFSAGTAAIERIAVEPRRKGFAALDADQNLTLYHSTSERQLLHRSVAGLAPRSLSFSPRADALLMEGEDGALHLFSLDNDHPEVSFSSLWKKVWYENYDEPAHVWQSSAATRDFEPKFSLTPLLFGTVKAALYAMLFAIPLALMGAAYTACFMAPRLRRWVKPGIEVMAALPTVILGFLAGLWFAPFIERHLAGLFALLVVVPAGMLGFAWAWHRYGGRFAARIPAGFEPLVQIPALAVCVLLAFAVAEPMQYVFFGQDLSSWLTQVAGIEYDQRNALVVGCAMGFAIVPTIFTIAEDAMSGVPASLSNGSLALGATPWQTLLLVVLPTASPGIFSALMIGFGRAVGETMIVLMATGNTPIMDWNVFEGMRTLAANIAVEMPESEVHSTHYRILFLAALVLFVFTFAVNTVADVVRQSLRQRYGAL</sequence>
<dbReference type="Gene3D" id="1.10.3720.10">
    <property type="entry name" value="MetI-like"/>
    <property type="match status" value="1"/>
</dbReference>
<dbReference type="Gene3D" id="2.130.10.10">
    <property type="entry name" value="YVTN repeat-like/Quinoprotein amine dehydrogenase"/>
    <property type="match status" value="1"/>
</dbReference>
<dbReference type="CDD" id="cd06261">
    <property type="entry name" value="TM_PBP2"/>
    <property type="match status" value="1"/>
</dbReference>
<dbReference type="PROSITE" id="PS50928">
    <property type="entry name" value="ABC_TM1"/>
    <property type="match status" value="1"/>
</dbReference>
<evidence type="ECO:0000259" key="6">
    <source>
        <dbReference type="PROSITE" id="PS50928"/>
    </source>
</evidence>
<organism evidence="7 8">
    <name type="scientific">Elongatibacter sediminis</name>
    <dbReference type="NCBI Taxonomy" id="3119006"/>
    <lineage>
        <taxon>Bacteria</taxon>
        <taxon>Pseudomonadati</taxon>
        <taxon>Pseudomonadota</taxon>
        <taxon>Gammaproteobacteria</taxon>
        <taxon>Chromatiales</taxon>
        <taxon>Wenzhouxiangellaceae</taxon>
        <taxon>Elongatibacter</taxon>
    </lineage>
</organism>
<feature type="transmembrane region" description="Helical" evidence="5">
    <location>
        <begin position="33"/>
        <end position="57"/>
    </location>
</feature>
<evidence type="ECO:0000256" key="1">
    <source>
        <dbReference type="ARBA" id="ARBA00004651"/>
    </source>
</evidence>
<keyword evidence="2 5" id="KW-0812">Transmembrane</keyword>
<dbReference type="InterPro" id="IPR035906">
    <property type="entry name" value="MetI-like_sf"/>
</dbReference>
<keyword evidence="8" id="KW-1185">Reference proteome</keyword>
<accession>A0AAW9RK14</accession>
<gene>
    <name evidence="7" type="ORF">V3330_12325</name>
</gene>
<feature type="transmembrane region" description="Helical" evidence="5">
    <location>
        <begin position="716"/>
        <end position="737"/>
    </location>
</feature>
<feature type="transmembrane region" description="Helical" evidence="5">
    <location>
        <begin position="601"/>
        <end position="621"/>
    </location>
</feature>
<dbReference type="GO" id="GO:0005886">
    <property type="term" value="C:plasma membrane"/>
    <property type="evidence" value="ECO:0007669"/>
    <property type="project" value="UniProtKB-SubCell"/>
</dbReference>
<dbReference type="SUPFAM" id="SSF101908">
    <property type="entry name" value="Putative isomerase YbhE"/>
    <property type="match status" value="1"/>
</dbReference>
<dbReference type="InterPro" id="IPR015943">
    <property type="entry name" value="WD40/YVTN_repeat-like_dom_sf"/>
</dbReference>
<dbReference type="RefSeq" id="WP_354695737.1">
    <property type="nucleotide sequence ID" value="NZ_JAZHOG010000008.1"/>
</dbReference>
<keyword evidence="4 5" id="KW-0472">Membrane</keyword>
<dbReference type="Pfam" id="PF00528">
    <property type="entry name" value="BPD_transp_1"/>
    <property type="match status" value="1"/>
</dbReference>
<evidence type="ECO:0000256" key="2">
    <source>
        <dbReference type="ARBA" id="ARBA00022692"/>
    </source>
</evidence>
<dbReference type="Proteomes" id="UP001359886">
    <property type="component" value="Unassembled WGS sequence"/>
</dbReference>
<comment type="caution">
    <text evidence="7">The sequence shown here is derived from an EMBL/GenBank/DDBJ whole genome shotgun (WGS) entry which is preliminary data.</text>
</comment>
<keyword evidence="5" id="KW-0813">Transport</keyword>
<dbReference type="PANTHER" id="PTHR42727:SF1">
    <property type="entry name" value="PHOSPHATE TRANSPORT SYSTEM PERMEASE"/>
    <property type="match status" value="1"/>
</dbReference>